<accession>A0A8S1R5X7</accession>
<gene>
    <name evidence="1" type="ORF">PSON_ATCC_30995.1.T1450022</name>
</gene>
<dbReference type="Proteomes" id="UP000692954">
    <property type="component" value="Unassembled WGS sequence"/>
</dbReference>
<reference evidence="1" key="1">
    <citation type="submission" date="2021-01" db="EMBL/GenBank/DDBJ databases">
        <authorList>
            <consortium name="Genoscope - CEA"/>
            <person name="William W."/>
        </authorList>
    </citation>
    <scope>NUCLEOTIDE SEQUENCE</scope>
</reference>
<evidence type="ECO:0000313" key="1">
    <source>
        <dbReference type="EMBL" id="CAD8123476.1"/>
    </source>
</evidence>
<organism evidence="1 2">
    <name type="scientific">Paramecium sonneborni</name>
    <dbReference type="NCBI Taxonomy" id="65129"/>
    <lineage>
        <taxon>Eukaryota</taxon>
        <taxon>Sar</taxon>
        <taxon>Alveolata</taxon>
        <taxon>Ciliophora</taxon>
        <taxon>Intramacronucleata</taxon>
        <taxon>Oligohymenophorea</taxon>
        <taxon>Peniculida</taxon>
        <taxon>Parameciidae</taxon>
        <taxon>Paramecium</taxon>
    </lineage>
</organism>
<name>A0A8S1R5X7_9CILI</name>
<protein>
    <submittedName>
        <fullName evidence="1">Uncharacterized protein</fullName>
    </submittedName>
</protein>
<proteinExistence type="predicted"/>
<keyword evidence="2" id="KW-1185">Reference proteome</keyword>
<comment type="caution">
    <text evidence="1">The sequence shown here is derived from an EMBL/GenBank/DDBJ whole genome shotgun (WGS) entry which is preliminary data.</text>
</comment>
<dbReference type="EMBL" id="CAJJDN010000145">
    <property type="protein sequence ID" value="CAD8123476.1"/>
    <property type="molecule type" value="Genomic_DNA"/>
</dbReference>
<evidence type="ECO:0000313" key="2">
    <source>
        <dbReference type="Proteomes" id="UP000692954"/>
    </source>
</evidence>
<dbReference type="AlphaFoldDB" id="A0A8S1R5X7"/>
<sequence>MDSSYKNLEFKFIKCSGIIVENGGKKATGNQFGSYVVFCESSIPLNQNVKLAFRMISLPLMGDVELGICSKDQSGNLNNKNRYMINKYSIQFIERDIVLLDIRMKDKKIIFKNLRSSEQQQMSIDTSQVLYPCALLYMSCIQIVDEKDYLNNYQELIQSLINRYLNPPSTIAYAGYTLLFNNVIPQTIIFHFYKLFFKLNEYYLKLQIPSHGYIMRFIIQKTQHKKYDSKAQNFLLFNQQNLISYMSQGYIMLISYIKKYFEGKWCQKQN</sequence>